<evidence type="ECO:0000256" key="11">
    <source>
        <dbReference type="ARBA" id="ARBA00022692"/>
    </source>
</evidence>
<comment type="cofactor">
    <cofactor evidence="2">
        <name>[4Fe-4S] cluster</name>
        <dbReference type="ChEBI" id="CHEBI:49883"/>
    </cofactor>
</comment>
<evidence type="ECO:0000313" key="23">
    <source>
        <dbReference type="EMBL" id="ATW28161.1"/>
    </source>
</evidence>
<organism evidence="23 24">
    <name type="scientific">Formimonas warabiya</name>
    <dbReference type="NCBI Taxonomy" id="1761012"/>
    <lineage>
        <taxon>Bacteria</taxon>
        <taxon>Bacillati</taxon>
        <taxon>Bacillota</taxon>
        <taxon>Clostridia</taxon>
        <taxon>Eubacteriales</taxon>
        <taxon>Peptococcaceae</taxon>
        <taxon>Candidatus Formimonas</taxon>
    </lineage>
</organism>
<dbReference type="InterPro" id="IPR000014">
    <property type="entry name" value="PAS"/>
</dbReference>
<keyword evidence="11 21" id="KW-0812">Transmembrane</keyword>
<evidence type="ECO:0000256" key="17">
    <source>
        <dbReference type="ARBA" id="ARBA00023014"/>
    </source>
</evidence>
<evidence type="ECO:0000256" key="12">
    <source>
        <dbReference type="ARBA" id="ARBA00022723"/>
    </source>
</evidence>
<keyword evidence="12" id="KW-0479">Metal-binding</keyword>
<keyword evidence="10" id="KW-0808">Transferase</keyword>
<evidence type="ECO:0000256" key="18">
    <source>
        <dbReference type="ARBA" id="ARBA00023136"/>
    </source>
</evidence>
<dbReference type="SUPFAM" id="SSF55874">
    <property type="entry name" value="ATPase domain of HSP90 chaperone/DNA topoisomerase II/histidine kinase"/>
    <property type="match status" value="1"/>
</dbReference>
<feature type="transmembrane region" description="Helical" evidence="21">
    <location>
        <begin position="212"/>
        <end position="230"/>
    </location>
</feature>
<evidence type="ECO:0000259" key="22">
    <source>
        <dbReference type="PROSITE" id="PS50109"/>
    </source>
</evidence>
<evidence type="ECO:0000256" key="4">
    <source>
        <dbReference type="ARBA" id="ARBA00004651"/>
    </source>
</evidence>
<dbReference type="GO" id="GO:0046872">
    <property type="term" value="F:metal ion binding"/>
    <property type="evidence" value="ECO:0007669"/>
    <property type="project" value="UniProtKB-KW"/>
</dbReference>
<evidence type="ECO:0000256" key="15">
    <source>
        <dbReference type="ARBA" id="ARBA00023004"/>
    </source>
</evidence>
<protein>
    <recommendedName>
        <fullName evidence="6">Oxygen sensor histidine kinase NreB</fullName>
        <ecNumber evidence="5">2.7.13.3</ecNumber>
    </recommendedName>
    <alternativeName>
        <fullName evidence="20">Nitrogen regulation protein B</fullName>
    </alternativeName>
</protein>
<keyword evidence="13" id="KW-0418">Kinase</keyword>
<dbReference type="PANTHER" id="PTHR24421:SF37">
    <property type="entry name" value="SENSOR HISTIDINE KINASE NARS"/>
    <property type="match status" value="1"/>
</dbReference>
<dbReference type="InterPro" id="IPR011712">
    <property type="entry name" value="Sig_transdc_His_kin_sub3_dim/P"/>
</dbReference>
<keyword evidence="24" id="KW-1185">Reference proteome</keyword>
<dbReference type="Proteomes" id="UP000323521">
    <property type="component" value="Chromosome"/>
</dbReference>
<evidence type="ECO:0000256" key="20">
    <source>
        <dbReference type="ARBA" id="ARBA00030800"/>
    </source>
</evidence>
<name>A0A3G1L0I9_FORW1</name>
<feature type="transmembrane region" description="Helical" evidence="21">
    <location>
        <begin position="34"/>
        <end position="54"/>
    </location>
</feature>
<dbReference type="Pfam" id="PF07730">
    <property type="entry name" value="HisKA_3"/>
    <property type="match status" value="1"/>
</dbReference>
<feature type="transmembrane region" description="Helical" evidence="21">
    <location>
        <begin position="145"/>
        <end position="169"/>
    </location>
</feature>
<reference evidence="23 24" key="1">
    <citation type="submission" date="2016-10" db="EMBL/GenBank/DDBJ databases">
        <title>Complete Genome Sequence of Peptococcaceae strain DCMF.</title>
        <authorList>
            <person name="Edwards R.J."/>
            <person name="Holland S.I."/>
            <person name="Deshpande N.P."/>
            <person name="Wong Y.K."/>
            <person name="Ertan H."/>
            <person name="Manefield M."/>
            <person name="Russell T.L."/>
            <person name="Lee M.J."/>
        </authorList>
    </citation>
    <scope>NUCLEOTIDE SEQUENCE [LARGE SCALE GENOMIC DNA]</scope>
    <source>
        <strain evidence="23 24">DCMF</strain>
    </source>
</reference>
<dbReference type="SMART" id="SM00387">
    <property type="entry name" value="HATPase_c"/>
    <property type="match status" value="1"/>
</dbReference>
<dbReference type="InterPro" id="IPR004358">
    <property type="entry name" value="Sig_transdc_His_kin-like_C"/>
</dbReference>
<feature type="transmembrane region" description="Helical" evidence="21">
    <location>
        <begin position="6"/>
        <end position="27"/>
    </location>
</feature>
<keyword evidence="14 21" id="KW-1133">Transmembrane helix</keyword>
<evidence type="ECO:0000256" key="14">
    <source>
        <dbReference type="ARBA" id="ARBA00022989"/>
    </source>
</evidence>
<dbReference type="InterPro" id="IPR013656">
    <property type="entry name" value="PAS_4"/>
</dbReference>
<dbReference type="PANTHER" id="PTHR24421">
    <property type="entry name" value="NITRATE/NITRITE SENSOR PROTEIN NARX-RELATED"/>
    <property type="match status" value="1"/>
</dbReference>
<dbReference type="InterPro" id="IPR003594">
    <property type="entry name" value="HATPase_dom"/>
</dbReference>
<keyword evidence="8" id="KW-0004">4Fe-4S</keyword>
<feature type="transmembrane region" description="Helical" evidence="21">
    <location>
        <begin position="66"/>
        <end position="90"/>
    </location>
</feature>
<evidence type="ECO:0000256" key="9">
    <source>
        <dbReference type="ARBA" id="ARBA00022490"/>
    </source>
</evidence>
<dbReference type="RefSeq" id="WP_148137573.1">
    <property type="nucleotide sequence ID" value="NZ_CP017634.1"/>
</dbReference>
<dbReference type="InterPro" id="IPR036890">
    <property type="entry name" value="HATPase_C_sf"/>
</dbReference>
<evidence type="ECO:0000256" key="1">
    <source>
        <dbReference type="ARBA" id="ARBA00000085"/>
    </source>
</evidence>
<evidence type="ECO:0000256" key="7">
    <source>
        <dbReference type="ARBA" id="ARBA00022475"/>
    </source>
</evidence>
<sequence>MYFQYVPFIWTLLASTLVILALAIYALQHKDVKGAVPFSICMFLTALWSGSYALELAGTDLFTKLFWTNVQCISYSFAPVLWLIMVFRFIERDHWVTRRNILLLLILPFLTVILAWTNNLHGLMWQNARLDINGPFPVVAKTFGPWFWVIAAYSYLLNILSESLLALSLRRKSALYREQSRALFIGLALLFIQNALYIFGIHPVPRYDLTPVVAGVSGLYIAWGIFRYRLFDIVPVARENIIENMDDGLIVLDARNRIADMNRTAKTIFGPPSIRAIGQKVEAFFKNQPAFAEISCGRETLPRELVIQNESDRKTFEVSYLSLQDRRGKHNGLTIIFHDVTERRLVQARLLGQERALAMSEERERLARDLHDNLGQIFGFINIQAQAIKHELASAGIGIASHKLERLVEVAKSAHQEMREYIQNVKITAAAEKNFVSAVKKEIEQYIKQTGIEVKLRISDEPVIEGLEPNIKLHMINIAKEALNNIRKHAEAKQVSIEVKVAGSEIFARIEDNGKGFDVMKYEKEPAHGFGLSIMKERAGEIGGDIRIDSNPGEGTRILLRVPQR</sequence>
<keyword evidence="16" id="KW-0902">Two-component regulatory system</keyword>
<dbReference type="Gene3D" id="3.30.450.20">
    <property type="entry name" value="PAS domain"/>
    <property type="match status" value="1"/>
</dbReference>
<dbReference type="Gene3D" id="1.20.5.1930">
    <property type="match status" value="1"/>
</dbReference>
<keyword evidence="7" id="KW-1003">Cell membrane</keyword>
<evidence type="ECO:0000256" key="21">
    <source>
        <dbReference type="SAM" id="Phobius"/>
    </source>
</evidence>
<evidence type="ECO:0000256" key="3">
    <source>
        <dbReference type="ARBA" id="ARBA00004496"/>
    </source>
</evidence>
<comment type="catalytic activity">
    <reaction evidence="1">
        <text>ATP + protein L-histidine = ADP + protein N-phospho-L-histidine.</text>
        <dbReference type="EC" id="2.7.13.3"/>
    </reaction>
</comment>
<dbReference type="GO" id="GO:0000155">
    <property type="term" value="F:phosphorelay sensor kinase activity"/>
    <property type="evidence" value="ECO:0007669"/>
    <property type="project" value="InterPro"/>
</dbReference>
<evidence type="ECO:0000256" key="2">
    <source>
        <dbReference type="ARBA" id="ARBA00001966"/>
    </source>
</evidence>
<dbReference type="GO" id="GO:0005737">
    <property type="term" value="C:cytoplasm"/>
    <property type="evidence" value="ECO:0007669"/>
    <property type="project" value="UniProtKB-SubCell"/>
</dbReference>
<comment type="function">
    <text evidence="19">Member of the two-component regulatory system NreB/NreC involved in the control of dissimilatory nitrate/nitrite reduction in response to oxygen. NreB functions as a direct oxygen sensor histidine kinase which is autophosphorylated, in the absence of oxygen, probably at the conserved histidine residue, and transfers its phosphate group probably to a conserved aspartate residue of NreC. NreB/NreC activates the expression of the nitrate (narGHJI) and nitrite (nir) reductase operons, as well as the putative nitrate transporter gene narT.</text>
</comment>
<evidence type="ECO:0000256" key="13">
    <source>
        <dbReference type="ARBA" id="ARBA00022777"/>
    </source>
</evidence>
<dbReference type="GO" id="GO:0046983">
    <property type="term" value="F:protein dimerization activity"/>
    <property type="evidence" value="ECO:0007669"/>
    <property type="project" value="InterPro"/>
</dbReference>
<dbReference type="Gene3D" id="3.30.565.10">
    <property type="entry name" value="Histidine kinase-like ATPase, C-terminal domain"/>
    <property type="match status" value="1"/>
</dbReference>
<dbReference type="OrthoDB" id="199946at2"/>
<feature type="transmembrane region" description="Helical" evidence="21">
    <location>
        <begin position="102"/>
        <end position="125"/>
    </location>
</feature>
<dbReference type="SUPFAM" id="SSF55785">
    <property type="entry name" value="PYP-like sensor domain (PAS domain)"/>
    <property type="match status" value="1"/>
</dbReference>
<dbReference type="InterPro" id="IPR031621">
    <property type="entry name" value="HisKA_7TM"/>
</dbReference>
<keyword evidence="9" id="KW-0963">Cytoplasm</keyword>
<evidence type="ECO:0000256" key="6">
    <source>
        <dbReference type="ARBA" id="ARBA00017322"/>
    </source>
</evidence>
<dbReference type="InterPro" id="IPR050482">
    <property type="entry name" value="Sensor_HK_TwoCompSys"/>
</dbReference>
<dbReference type="EMBL" id="CP017634">
    <property type="protein sequence ID" value="ATW28161.1"/>
    <property type="molecule type" value="Genomic_DNA"/>
</dbReference>
<feature type="transmembrane region" description="Helical" evidence="21">
    <location>
        <begin position="181"/>
        <end position="200"/>
    </location>
</feature>
<dbReference type="InterPro" id="IPR035965">
    <property type="entry name" value="PAS-like_dom_sf"/>
</dbReference>
<feature type="domain" description="Histidine kinase" evidence="22">
    <location>
        <begin position="365"/>
        <end position="565"/>
    </location>
</feature>
<dbReference type="GO" id="GO:0005886">
    <property type="term" value="C:plasma membrane"/>
    <property type="evidence" value="ECO:0007669"/>
    <property type="project" value="UniProtKB-SubCell"/>
</dbReference>
<keyword evidence="15" id="KW-0408">Iron</keyword>
<comment type="subcellular location">
    <subcellularLocation>
        <location evidence="4">Cell membrane</location>
        <topology evidence="4">Multi-pass membrane protein</topology>
    </subcellularLocation>
    <subcellularLocation>
        <location evidence="3">Cytoplasm</location>
    </subcellularLocation>
</comment>
<proteinExistence type="predicted"/>
<keyword evidence="18 21" id="KW-0472">Membrane</keyword>
<dbReference type="GO" id="GO:0051539">
    <property type="term" value="F:4 iron, 4 sulfur cluster binding"/>
    <property type="evidence" value="ECO:0007669"/>
    <property type="project" value="UniProtKB-KW"/>
</dbReference>
<dbReference type="Pfam" id="PF08448">
    <property type="entry name" value="PAS_4"/>
    <property type="match status" value="1"/>
</dbReference>
<evidence type="ECO:0000256" key="8">
    <source>
        <dbReference type="ARBA" id="ARBA00022485"/>
    </source>
</evidence>
<dbReference type="KEGG" id="fwa:DCMF_28445"/>
<dbReference type="PROSITE" id="PS50109">
    <property type="entry name" value="HIS_KIN"/>
    <property type="match status" value="1"/>
</dbReference>
<dbReference type="NCBIfam" id="TIGR00229">
    <property type="entry name" value="sensory_box"/>
    <property type="match status" value="1"/>
</dbReference>
<accession>A0A3G1L0I9</accession>
<dbReference type="Pfam" id="PF02518">
    <property type="entry name" value="HATPase_c"/>
    <property type="match status" value="1"/>
</dbReference>
<gene>
    <name evidence="23" type="ORF">DCMF_28445</name>
</gene>
<evidence type="ECO:0000256" key="19">
    <source>
        <dbReference type="ARBA" id="ARBA00024827"/>
    </source>
</evidence>
<dbReference type="CDD" id="cd16917">
    <property type="entry name" value="HATPase_UhpB-NarQ-NarX-like"/>
    <property type="match status" value="1"/>
</dbReference>
<dbReference type="EC" id="2.7.13.3" evidence="5"/>
<dbReference type="Pfam" id="PF16927">
    <property type="entry name" value="HisKA_7TM"/>
    <property type="match status" value="1"/>
</dbReference>
<evidence type="ECO:0000256" key="5">
    <source>
        <dbReference type="ARBA" id="ARBA00012438"/>
    </source>
</evidence>
<dbReference type="AlphaFoldDB" id="A0A3G1L0I9"/>
<dbReference type="InterPro" id="IPR005467">
    <property type="entry name" value="His_kinase_dom"/>
</dbReference>
<evidence type="ECO:0000256" key="10">
    <source>
        <dbReference type="ARBA" id="ARBA00022679"/>
    </source>
</evidence>
<keyword evidence="17" id="KW-0411">Iron-sulfur</keyword>
<dbReference type="PRINTS" id="PR00344">
    <property type="entry name" value="BCTRLSENSOR"/>
</dbReference>
<evidence type="ECO:0000256" key="16">
    <source>
        <dbReference type="ARBA" id="ARBA00023012"/>
    </source>
</evidence>
<evidence type="ECO:0000313" key="24">
    <source>
        <dbReference type="Proteomes" id="UP000323521"/>
    </source>
</evidence>